<organism evidence="1 2">
    <name type="scientific">Scytonema hofmannii FACHB-248</name>
    <dbReference type="NCBI Taxonomy" id="1842502"/>
    <lineage>
        <taxon>Bacteria</taxon>
        <taxon>Bacillati</taxon>
        <taxon>Cyanobacteriota</taxon>
        <taxon>Cyanophyceae</taxon>
        <taxon>Nostocales</taxon>
        <taxon>Scytonemataceae</taxon>
        <taxon>Scytonema</taxon>
    </lineage>
</organism>
<keyword evidence="2" id="KW-1185">Reference proteome</keyword>
<accession>A0ABR8GLW1</accession>
<dbReference type="Proteomes" id="UP000660380">
    <property type="component" value="Unassembled WGS sequence"/>
</dbReference>
<proteinExistence type="predicted"/>
<protein>
    <submittedName>
        <fullName evidence="1">Uncharacterized protein</fullName>
    </submittedName>
</protein>
<sequence length="57" mass="6652">MHKKHLQLSDRLPQMPDENLLMAKSRLIPLDYQLPLAPNSKIRLVCSNLHFLEMLVT</sequence>
<gene>
    <name evidence="1" type="ORF">H6G81_07600</name>
</gene>
<comment type="caution">
    <text evidence="1">The sequence shown here is derived from an EMBL/GenBank/DDBJ whole genome shotgun (WGS) entry which is preliminary data.</text>
</comment>
<dbReference type="RefSeq" id="WP_186227759.1">
    <property type="nucleotide sequence ID" value="NZ_JACJTA010000011.1"/>
</dbReference>
<dbReference type="EMBL" id="JACJTA010000011">
    <property type="protein sequence ID" value="MBD2604399.1"/>
    <property type="molecule type" value="Genomic_DNA"/>
</dbReference>
<evidence type="ECO:0000313" key="1">
    <source>
        <dbReference type="EMBL" id="MBD2604399.1"/>
    </source>
</evidence>
<reference evidence="1 2" key="1">
    <citation type="journal article" date="2020" name="ISME J.">
        <title>Comparative genomics reveals insights into cyanobacterial evolution and habitat adaptation.</title>
        <authorList>
            <person name="Chen M.Y."/>
            <person name="Teng W.K."/>
            <person name="Zhao L."/>
            <person name="Hu C.X."/>
            <person name="Zhou Y.K."/>
            <person name="Han B.P."/>
            <person name="Song L.R."/>
            <person name="Shu W.S."/>
        </authorList>
    </citation>
    <scope>NUCLEOTIDE SEQUENCE [LARGE SCALE GENOMIC DNA]</scope>
    <source>
        <strain evidence="1 2">FACHB-248</strain>
    </source>
</reference>
<evidence type="ECO:0000313" key="2">
    <source>
        <dbReference type="Proteomes" id="UP000660380"/>
    </source>
</evidence>
<name>A0ABR8GLW1_9CYAN</name>